<organism evidence="3 4">
    <name type="scientific">Trapa natans</name>
    <name type="common">Water chestnut</name>
    <dbReference type="NCBI Taxonomy" id="22666"/>
    <lineage>
        <taxon>Eukaryota</taxon>
        <taxon>Viridiplantae</taxon>
        <taxon>Streptophyta</taxon>
        <taxon>Embryophyta</taxon>
        <taxon>Tracheophyta</taxon>
        <taxon>Spermatophyta</taxon>
        <taxon>Magnoliopsida</taxon>
        <taxon>eudicotyledons</taxon>
        <taxon>Gunneridae</taxon>
        <taxon>Pentapetalae</taxon>
        <taxon>rosids</taxon>
        <taxon>malvids</taxon>
        <taxon>Myrtales</taxon>
        <taxon>Lythraceae</taxon>
        <taxon>Trapa</taxon>
    </lineage>
</organism>
<dbReference type="EMBL" id="JAXQNO010000008">
    <property type="protein sequence ID" value="KAK4792376.1"/>
    <property type="molecule type" value="Genomic_DNA"/>
</dbReference>
<protein>
    <submittedName>
        <fullName evidence="3">Uncharacterized protein</fullName>
    </submittedName>
</protein>
<dbReference type="Proteomes" id="UP001346149">
    <property type="component" value="Unassembled WGS sequence"/>
</dbReference>
<dbReference type="PANTHER" id="PTHR36374">
    <property type="entry name" value="OS01G0969000 PROTEIN"/>
    <property type="match status" value="1"/>
</dbReference>
<keyword evidence="2" id="KW-0812">Transmembrane</keyword>
<evidence type="ECO:0000256" key="1">
    <source>
        <dbReference type="SAM" id="MobiDB-lite"/>
    </source>
</evidence>
<feature type="region of interest" description="Disordered" evidence="1">
    <location>
        <begin position="111"/>
        <end position="134"/>
    </location>
</feature>
<evidence type="ECO:0000256" key="2">
    <source>
        <dbReference type="SAM" id="Phobius"/>
    </source>
</evidence>
<dbReference type="PANTHER" id="PTHR36374:SF1">
    <property type="entry name" value="OS01G0969000 PROTEIN"/>
    <property type="match status" value="1"/>
</dbReference>
<evidence type="ECO:0000313" key="4">
    <source>
        <dbReference type="Proteomes" id="UP001346149"/>
    </source>
</evidence>
<keyword evidence="2" id="KW-0472">Membrane</keyword>
<feature type="region of interest" description="Disordered" evidence="1">
    <location>
        <begin position="34"/>
        <end position="55"/>
    </location>
</feature>
<evidence type="ECO:0000313" key="3">
    <source>
        <dbReference type="EMBL" id="KAK4792376.1"/>
    </source>
</evidence>
<proteinExistence type="predicted"/>
<feature type="transmembrane region" description="Helical" evidence="2">
    <location>
        <begin position="86"/>
        <end position="104"/>
    </location>
</feature>
<gene>
    <name evidence="3" type="ORF">SAY86_022811</name>
</gene>
<dbReference type="AlphaFoldDB" id="A0AAN7R9L6"/>
<dbReference type="GO" id="GO:0009507">
    <property type="term" value="C:chloroplast"/>
    <property type="evidence" value="ECO:0007669"/>
    <property type="project" value="TreeGrafter"/>
</dbReference>
<reference evidence="3 4" key="1">
    <citation type="journal article" date="2023" name="Hortic Res">
        <title>Pangenome of water caltrop reveals structural variations and asymmetric subgenome divergence after allopolyploidization.</title>
        <authorList>
            <person name="Zhang X."/>
            <person name="Chen Y."/>
            <person name="Wang L."/>
            <person name="Yuan Y."/>
            <person name="Fang M."/>
            <person name="Shi L."/>
            <person name="Lu R."/>
            <person name="Comes H.P."/>
            <person name="Ma Y."/>
            <person name="Chen Y."/>
            <person name="Huang G."/>
            <person name="Zhou Y."/>
            <person name="Zheng Z."/>
            <person name="Qiu Y."/>
        </authorList>
    </citation>
    <scope>NUCLEOTIDE SEQUENCE [LARGE SCALE GENOMIC DNA]</scope>
    <source>
        <strain evidence="3">F231</strain>
    </source>
</reference>
<keyword evidence="2" id="KW-1133">Transmembrane helix</keyword>
<keyword evidence="4" id="KW-1185">Reference proteome</keyword>
<accession>A0AAN7R9L6</accession>
<sequence length="134" mass="15284">MAESDEVASEGRSKGPMDFFSFLGKLIKFPLPKDEPKSEKLTVGTGENEDAGQKPDVVRFPYRSLEVPLPLKLEVEEESGRTSNPLILWQVYALGGFLIMKWVWGRWNERNRQQDNDEASDNYDSPTEDYGSPR</sequence>
<comment type="caution">
    <text evidence="3">The sequence shown here is derived from an EMBL/GenBank/DDBJ whole genome shotgun (WGS) entry which is preliminary data.</text>
</comment>
<name>A0AAN7R9L6_TRANT</name>